<reference evidence="1" key="1">
    <citation type="submission" date="2019-08" db="EMBL/GenBank/DDBJ databases">
        <authorList>
            <person name="Kucharzyk K."/>
            <person name="Murdoch R.W."/>
            <person name="Higgins S."/>
            <person name="Loffler F."/>
        </authorList>
    </citation>
    <scope>NUCLEOTIDE SEQUENCE</scope>
</reference>
<dbReference type="AlphaFoldDB" id="A0A644WVU3"/>
<evidence type="ECO:0000313" key="1">
    <source>
        <dbReference type="EMBL" id="MPM07932.1"/>
    </source>
</evidence>
<dbReference type="EMBL" id="VSSQ01001391">
    <property type="protein sequence ID" value="MPM07932.1"/>
    <property type="molecule type" value="Genomic_DNA"/>
</dbReference>
<name>A0A644WVU3_9ZZZZ</name>
<gene>
    <name evidence="1" type="ORF">SDC9_54243</name>
</gene>
<sequence length="60" mass="6784">MTITFRKPNGSSYWVYCESMERDIDGTYLLDGVVNNSDNHGPCSGEEIPATWEIVKIKNT</sequence>
<protein>
    <submittedName>
        <fullName evidence="1">Uncharacterized protein</fullName>
    </submittedName>
</protein>
<organism evidence="1">
    <name type="scientific">bioreactor metagenome</name>
    <dbReference type="NCBI Taxonomy" id="1076179"/>
    <lineage>
        <taxon>unclassified sequences</taxon>
        <taxon>metagenomes</taxon>
        <taxon>ecological metagenomes</taxon>
    </lineage>
</organism>
<proteinExistence type="predicted"/>
<comment type="caution">
    <text evidence="1">The sequence shown here is derived from an EMBL/GenBank/DDBJ whole genome shotgun (WGS) entry which is preliminary data.</text>
</comment>
<accession>A0A644WVU3</accession>